<comment type="similarity">
    <text evidence="1 8">Belongs to the ArgJ family.</text>
</comment>
<dbReference type="Gene3D" id="3.10.20.340">
    <property type="entry name" value="ArgJ beta chain, C-terminal domain"/>
    <property type="match status" value="1"/>
</dbReference>
<feature type="active site" description="Nucleophile" evidence="8">
    <location>
        <position position="211"/>
    </location>
</feature>
<organism evidence="9 10">
    <name type="scientific">Candidatus Kaiserbacteria bacterium RIFCSPHIGHO2_01_FULL_53_29</name>
    <dbReference type="NCBI Taxonomy" id="1798480"/>
    <lineage>
        <taxon>Bacteria</taxon>
        <taxon>Candidatus Kaiseribacteriota</taxon>
    </lineage>
</organism>
<dbReference type="UniPathway" id="UPA00068">
    <property type="reaction ID" value="UER00106"/>
</dbReference>
<dbReference type="InterPro" id="IPR002813">
    <property type="entry name" value="Arg_biosynth_ArgJ"/>
</dbReference>
<dbReference type="EC" id="2.3.1.35" evidence="8"/>
<comment type="function">
    <text evidence="8">Catalyzes two activities which are involved in the cyclic version of arginine biosynthesis: the synthesis of N-acetylglutamate from glutamate and acetyl-CoA as the acetyl donor, and of ornithine by transacetylation between N(2)-acetylornithine and glutamate.</text>
</comment>
<comment type="catalytic activity">
    <reaction evidence="8">
        <text>L-glutamate + acetyl-CoA = N-acetyl-L-glutamate + CoA + H(+)</text>
        <dbReference type="Rhea" id="RHEA:24292"/>
        <dbReference type="ChEBI" id="CHEBI:15378"/>
        <dbReference type="ChEBI" id="CHEBI:29985"/>
        <dbReference type="ChEBI" id="CHEBI:44337"/>
        <dbReference type="ChEBI" id="CHEBI:57287"/>
        <dbReference type="ChEBI" id="CHEBI:57288"/>
        <dbReference type="EC" id="2.3.1.1"/>
    </reaction>
</comment>
<feature type="chain" id="PRO_5023246393" description="Arginine biosynthesis bifunctional protein ArgJ alpha chain" evidence="8">
    <location>
        <begin position="1"/>
        <end position="210"/>
    </location>
</feature>
<comment type="subunit">
    <text evidence="2 8">Heterotetramer of two alpha and two beta chains.</text>
</comment>
<dbReference type="Proteomes" id="UP000176863">
    <property type="component" value="Unassembled WGS sequence"/>
</dbReference>
<dbReference type="GO" id="GO:0006526">
    <property type="term" value="P:L-arginine biosynthetic process"/>
    <property type="evidence" value="ECO:0007669"/>
    <property type="project" value="UniProtKB-UniRule"/>
</dbReference>
<dbReference type="InterPro" id="IPR042195">
    <property type="entry name" value="ArgJ_beta_C"/>
</dbReference>
<keyword evidence="6 8" id="KW-0068">Autocatalytic cleavage</keyword>
<evidence type="ECO:0000256" key="8">
    <source>
        <dbReference type="HAMAP-Rule" id="MF_01106"/>
    </source>
</evidence>
<feature type="binding site" evidence="8">
    <location>
        <position position="419"/>
    </location>
    <ligand>
        <name>substrate</name>
    </ligand>
</feature>
<dbReference type="PANTHER" id="PTHR23100">
    <property type="entry name" value="ARGININE BIOSYNTHESIS BIFUNCTIONAL PROTEIN ARGJ"/>
    <property type="match status" value="1"/>
</dbReference>
<dbReference type="STRING" id="1798480.A2851_01705"/>
<feature type="binding site" evidence="8">
    <location>
        <position position="211"/>
    </location>
    <ligand>
        <name>substrate</name>
    </ligand>
</feature>
<proteinExistence type="inferred from homology"/>
<dbReference type="InterPro" id="IPR016117">
    <property type="entry name" value="ArgJ-like_dom_sf"/>
</dbReference>
<feature type="binding site" evidence="8">
    <location>
        <position position="297"/>
    </location>
    <ligand>
        <name>substrate</name>
    </ligand>
</feature>
<feature type="site" description="Involved in the stabilization of negative charge on the oxyanion by the formation of the oxyanion hole" evidence="8">
    <location>
        <position position="114"/>
    </location>
</feature>
<dbReference type="GO" id="GO:0004042">
    <property type="term" value="F:L-glutamate N-acetyltransferase activity"/>
    <property type="evidence" value="ECO:0007669"/>
    <property type="project" value="UniProtKB-UniRule"/>
</dbReference>
<dbReference type="FunFam" id="3.10.20.340:FF:000001">
    <property type="entry name" value="Arginine biosynthesis bifunctional protein ArgJ, chloroplastic"/>
    <property type="match status" value="1"/>
</dbReference>
<keyword evidence="7 8" id="KW-0012">Acyltransferase</keyword>
<comment type="catalytic activity">
    <reaction evidence="8">
        <text>N(2)-acetyl-L-ornithine + L-glutamate = N-acetyl-L-glutamate + L-ornithine</text>
        <dbReference type="Rhea" id="RHEA:15349"/>
        <dbReference type="ChEBI" id="CHEBI:29985"/>
        <dbReference type="ChEBI" id="CHEBI:44337"/>
        <dbReference type="ChEBI" id="CHEBI:46911"/>
        <dbReference type="ChEBI" id="CHEBI:57805"/>
        <dbReference type="EC" id="2.3.1.35"/>
    </reaction>
</comment>
<dbReference type="Pfam" id="PF01960">
    <property type="entry name" value="ArgJ"/>
    <property type="match status" value="1"/>
</dbReference>
<dbReference type="NCBIfam" id="NF003802">
    <property type="entry name" value="PRK05388.1"/>
    <property type="match status" value="1"/>
</dbReference>
<keyword evidence="8" id="KW-0511">Multifunctional enzyme</keyword>
<dbReference type="EMBL" id="MFKT01000014">
    <property type="protein sequence ID" value="OGG53285.1"/>
    <property type="molecule type" value="Genomic_DNA"/>
</dbReference>
<reference evidence="9 10" key="1">
    <citation type="journal article" date="2016" name="Nat. Commun.">
        <title>Thousands of microbial genomes shed light on interconnected biogeochemical processes in an aquifer system.</title>
        <authorList>
            <person name="Anantharaman K."/>
            <person name="Brown C.T."/>
            <person name="Hug L.A."/>
            <person name="Sharon I."/>
            <person name="Castelle C.J."/>
            <person name="Probst A.J."/>
            <person name="Thomas B.C."/>
            <person name="Singh A."/>
            <person name="Wilkins M.J."/>
            <person name="Karaoz U."/>
            <person name="Brodie E.L."/>
            <person name="Williams K.H."/>
            <person name="Hubbard S.S."/>
            <person name="Banfield J.F."/>
        </authorList>
    </citation>
    <scope>NUCLEOTIDE SEQUENCE [LARGE SCALE GENOMIC DNA]</scope>
</reference>
<dbReference type="CDD" id="cd02152">
    <property type="entry name" value="OAT"/>
    <property type="match status" value="1"/>
</dbReference>
<evidence type="ECO:0000313" key="10">
    <source>
        <dbReference type="Proteomes" id="UP000176863"/>
    </source>
</evidence>
<dbReference type="Gene3D" id="3.60.70.12">
    <property type="entry name" value="L-amino peptidase D-ALA esterase/amidase"/>
    <property type="match status" value="1"/>
</dbReference>
<dbReference type="PANTHER" id="PTHR23100:SF0">
    <property type="entry name" value="ARGININE BIOSYNTHESIS BIFUNCTIONAL PROTEIN ARGJ, MITOCHONDRIAL"/>
    <property type="match status" value="1"/>
</dbReference>
<dbReference type="GO" id="GO:0005737">
    <property type="term" value="C:cytoplasm"/>
    <property type="evidence" value="ECO:0007669"/>
    <property type="project" value="UniProtKB-SubCell"/>
</dbReference>
<dbReference type="GO" id="GO:0006592">
    <property type="term" value="P:ornithine biosynthetic process"/>
    <property type="evidence" value="ECO:0007669"/>
    <property type="project" value="TreeGrafter"/>
</dbReference>
<sequence length="424" mass="44284">MKMTKGGITAPKGFTASGMSAGIKKSGKKDLVLIYSEQECEAAGLFTTNKVQASCVVINKQHLKNGKAQAIIANSGNANCMTGKKGFADSRTMASAVAKLLDLSKQDVLVASTGVIGQPLPIKKIVTAVPVLVGALKRSGSKDAALGILTTDRTVKEVATEIIIGKTKVRIGAIAKGAGMIHPQMGPPSAPSSAKGYGRAQQGYGGAKHATMLCFVSTDAAIAPTALRVALNTAVENSFNMITIDGDMSTNDMVLLLANGMAKNKLITKDSKEATVFGVALQSLFLTLAKLMVRDAEGATKFIELDVTGARSTKDARKVARSIASSNLVKCALFGSDPNWGRIAAAAGYSGAHVDPWKMRIYIGKELVLKNGGPTNVATAVLDAAFAKKDIQIHVDLGLGKQTAIAYTCDLSTSYVKKNSAYRT</sequence>
<comment type="subcellular location">
    <subcellularLocation>
        <location evidence="8">Cytoplasm</location>
    </subcellularLocation>
</comment>
<keyword evidence="4 8" id="KW-0028">Amino-acid biosynthesis</keyword>
<evidence type="ECO:0000256" key="6">
    <source>
        <dbReference type="ARBA" id="ARBA00022813"/>
    </source>
</evidence>
<dbReference type="Gene3D" id="3.30.2330.10">
    <property type="entry name" value="arginine biosynthesis bifunctional protein suprefamily"/>
    <property type="match status" value="1"/>
</dbReference>
<comment type="pathway">
    <text evidence="8">Amino-acid biosynthesis; L-arginine biosynthesis; L-ornithine and N-acetyl-L-glutamate from L-glutamate and N(2)-acetyl-L-ornithine (cyclic): step 1/1.</text>
</comment>
<dbReference type="HAMAP" id="MF_01106">
    <property type="entry name" value="ArgJ"/>
    <property type="match status" value="1"/>
</dbReference>
<feature type="binding site" evidence="8">
    <location>
        <position position="176"/>
    </location>
    <ligand>
        <name>substrate</name>
    </ligand>
</feature>
<comment type="caution">
    <text evidence="9">The sequence shown here is derived from an EMBL/GenBank/DDBJ whole genome shotgun (WGS) entry which is preliminary data.</text>
</comment>
<keyword evidence="3 8" id="KW-0055">Arginine biosynthesis</keyword>
<feature type="binding site" evidence="8">
    <location>
        <position position="424"/>
    </location>
    <ligand>
        <name>substrate</name>
    </ligand>
</feature>
<evidence type="ECO:0000256" key="3">
    <source>
        <dbReference type="ARBA" id="ARBA00022571"/>
    </source>
</evidence>
<name>A0A1F6CVX0_9BACT</name>
<evidence type="ECO:0000313" key="9">
    <source>
        <dbReference type="EMBL" id="OGG53285.1"/>
    </source>
</evidence>
<comment type="pathway">
    <text evidence="8">Amino-acid biosynthesis; L-arginine biosynthesis; N(2)-acetyl-L-ornithine from L-glutamate: step 1/4.</text>
</comment>
<evidence type="ECO:0000256" key="5">
    <source>
        <dbReference type="ARBA" id="ARBA00022679"/>
    </source>
</evidence>
<feature type="binding site" evidence="8">
    <location>
        <position position="150"/>
    </location>
    <ligand>
        <name>substrate</name>
    </ligand>
</feature>
<evidence type="ECO:0000256" key="7">
    <source>
        <dbReference type="ARBA" id="ARBA00023315"/>
    </source>
</evidence>
<gene>
    <name evidence="8" type="primary">argJ</name>
    <name evidence="9" type="ORF">A2851_01705</name>
</gene>
<dbReference type="AlphaFoldDB" id="A0A1F6CVX0"/>
<accession>A0A1F6CVX0</accession>
<feature type="chain" id="PRO_5023246394" description="Arginine biosynthesis bifunctional protein ArgJ beta chain" evidence="8">
    <location>
        <begin position="211"/>
        <end position="424"/>
    </location>
</feature>
<evidence type="ECO:0000256" key="1">
    <source>
        <dbReference type="ARBA" id="ARBA00006774"/>
    </source>
</evidence>
<feature type="site" description="Involved in the stabilization of negative charge on the oxyanion by the formation of the oxyanion hole" evidence="8">
    <location>
        <position position="113"/>
    </location>
</feature>
<dbReference type="GO" id="GO:0004358">
    <property type="term" value="F:L-glutamate N-acetyltransferase activity, acting on acetyl-L-ornithine as donor"/>
    <property type="evidence" value="ECO:0007669"/>
    <property type="project" value="UniProtKB-UniRule"/>
</dbReference>
<protein>
    <recommendedName>
        <fullName evidence="8">Arginine biosynthesis bifunctional protein ArgJ</fullName>
    </recommendedName>
    <domain>
        <recommendedName>
            <fullName evidence="8">Glutamate N-acetyltransferase</fullName>
            <ecNumber evidence="8">2.3.1.35</ecNumber>
        </recommendedName>
        <alternativeName>
            <fullName evidence="8">Ornithine acetyltransferase</fullName>
            <shortName evidence="8">OATase</shortName>
        </alternativeName>
        <alternativeName>
            <fullName evidence="8">Ornithine transacetylase</fullName>
        </alternativeName>
    </domain>
    <domain>
        <recommendedName>
            <fullName evidence="8">Amino-acid acetyltransferase</fullName>
            <ecNumber evidence="8">2.3.1.1</ecNumber>
        </recommendedName>
        <alternativeName>
            <fullName evidence="8">N-acetylglutamate synthase</fullName>
            <shortName evidence="8">AGSase</shortName>
        </alternativeName>
    </domain>
    <component>
        <recommendedName>
            <fullName evidence="8">Arginine biosynthesis bifunctional protein ArgJ alpha chain</fullName>
        </recommendedName>
    </component>
    <component>
        <recommendedName>
            <fullName evidence="8">Arginine biosynthesis bifunctional protein ArgJ beta chain</fullName>
        </recommendedName>
    </component>
</protein>
<dbReference type="EC" id="2.3.1.1" evidence="8"/>
<keyword evidence="8" id="KW-0963">Cytoplasm</keyword>
<dbReference type="SUPFAM" id="SSF56266">
    <property type="entry name" value="DmpA/ArgJ-like"/>
    <property type="match status" value="1"/>
</dbReference>
<evidence type="ECO:0000256" key="2">
    <source>
        <dbReference type="ARBA" id="ARBA00011475"/>
    </source>
</evidence>
<feature type="site" description="Cleavage; by autolysis" evidence="8">
    <location>
        <begin position="210"/>
        <end position="211"/>
    </location>
</feature>
<keyword evidence="5 8" id="KW-0808">Transferase</keyword>
<evidence type="ECO:0000256" key="4">
    <source>
        <dbReference type="ARBA" id="ARBA00022605"/>
    </source>
</evidence>